<dbReference type="STRING" id="22663.A0A2I0JZ34"/>
<dbReference type="EMBL" id="PGOL01001025">
    <property type="protein sequence ID" value="PKI61587.1"/>
    <property type="molecule type" value="Genomic_DNA"/>
</dbReference>
<dbReference type="GO" id="GO:0042795">
    <property type="term" value="P:snRNA transcription by RNA polymerase II"/>
    <property type="evidence" value="ECO:0007669"/>
    <property type="project" value="TreeGrafter"/>
</dbReference>
<dbReference type="Proteomes" id="UP000233551">
    <property type="component" value="Unassembled WGS sequence"/>
</dbReference>
<dbReference type="GO" id="GO:0042796">
    <property type="term" value="P:snRNA transcription by RNA polymerase III"/>
    <property type="evidence" value="ECO:0007669"/>
    <property type="project" value="TreeGrafter"/>
</dbReference>
<accession>A0A2I0JZ34</accession>
<gene>
    <name evidence="2" type="ORF">CRG98_018016</name>
</gene>
<evidence type="ECO:0000256" key="1">
    <source>
        <dbReference type="SAM" id="MobiDB-lite"/>
    </source>
</evidence>
<feature type="region of interest" description="Disordered" evidence="1">
    <location>
        <begin position="1"/>
        <end position="85"/>
    </location>
</feature>
<name>A0A2I0JZ34_PUNGR</name>
<evidence type="ECO:0000313" key="3">
    <source>
        <dbReference type="Proteomes" id="UP000233551"/>
    </source>
</evidence>
<reference evidence="2 3" key="1">
    <citation type="submission" date="2017-11" db="EMBL/GenBank/DDBJ databases">
        <title>De-novo sequencing of pomegranate (Punica granatum L.) genome.</title>
        <authorList>
            <person name="Akparov Z."/>
            <person name="Amiraslanov A."/>
            <person name="Hajiyeva S."/>
            <person name="Abbasov M."/>
            <person name="Kaur K."/>
            <person name="Hamwieh A."/>
            <person name="Solovyev V."/>
            <person name="Salamov A."/>
            <person name="Braich B."/>
            <person name="Kosarev P."/>
            <person name="Mahmoud A."/>
            <person name="Hajiyev E."/>
            <person name="Babayeva S."/>
            <person name="Izzatullayeva V."/>
            <person name="Mammadov A."/>
            <person name="Mammadov A."/>
            <person name="Sharifova S."/>
            <person name="Ojaghi J."/>
            <person name="Eynullazada K."/>
            <person name="Bayramov B."/>
            <person name="Abdulazimova A."/>
            <person name="Shahmuradov I."/>
        </authorList>
    </citation>
    <scope>NUCLEOTIDE SEQUENCE [LARGE SCALE GENOMIC DNA]</scope>
    <source>
        <strain evidence="3">cv. AG2017</strain>
        <tissue evidence="2">Leaf</tissue>
    </source>
</reference>
<dbReference type="GO" id="GO:0043565">
    <property type="term" value="F:sequence-specific DNA binding"/>
    <property type="evidence" value="ECO:0007669"/>
    <property type="project" value="TreeGrafter"/>
</dbReference>
<proteinExistence type="predicted"/>
<sequence length="421" mass="47283">MGGRGEVAKGRGLVAGHHPLNWTRRQRRWPSKSSSIPASGSLDDGDNPLLLSRQRSPPPTPPTPHSAADQSSLDPIKRRQSSLEPSRAELARLSFQSRAELPPIYFGVPLSYSWVADHSPDKKTPTAFRFFSLLSHSVSAQRSLIRDRTSSVPAAVAGSKSKSPTAMDLSPFEKDIDELIDEFSQGESTSFAEMKRVWASRKFTYIYEAAPTPSPYSSSNLAFFMQSLFAHSLGELKNIKDLIVASKERGITVVPPLVKRMLERNMFLFGALDVNEASVLERVNQLMELQNARVELAYKKLFANTRIEHFLHMDLGVEIDMDIIKKMSSEYAEAKKLAIQEARTEVDVQNIEHIIEDKKSIGDVVEGIADEWNTERKAFYQQTGLSLQHSSEEGHLLQPPPEREDDEDFEHKLEEILSEPN</sequence>
<organism evidence="2 3">
    <name type="scientific">Punica granatum</name>
    <name type="common">Pomegranate</name>
    <dbReference type="NCBI Taxonomy" id="22663"/>
    <lineage>
        <taxon>Eukaryota</taxon>
        <taxon>Viridiplantae</taxon>
        <taxon>Streptophyta</taxon>
        <taxon>Embryophyta</taxon>
        <taxon>Tracheophyta</taxon>
        <taxon>Spermatophyta</taxon>
        <taxon>Magnoliopsida</taxon>
        <taxon>eudicotyledons</taxon>
        <taxon>Gunneridae</taxon>
        <taxon>Pentapetalae</taxon>
        <taxon>rosids</taxon>
        <taxon>malvids</taxon>
        <taxon>Myrtales</taxon>
        <taxon>Lythraceae</taxon>
        <taxon>Punica</taxon>
    </lineage>
</organism>
<dbReference type="Pfam" id="PF09808">
    <property type="entry name" value="SNAPC1"/>
    <property type="match status" value="1"/>
</dbReference>
<comment type="caution">
    <text evidence="2">The sequence shown here is derived from an EMBL/GenBank/DDBJ whole genome shotgun (WGS) entry which is preliminary data.</text>
</comment>
<dbReference type="InterPro" id="IPR019188">
    <property type="entry name" value="SNAPC1"/>
</dbReference>
<keyword evidence="3" id="KW-1185">Reference proteome</keyword>
<evidence type="ECO:0000313" key="2">
    <source>
        <dbReference type="EMBL" id="PKI61587.1"/>
    </source>
</evidence>
<dbReference type="PANTHER" id="PTHR15131:SF3">
    <property type="entry name" value="SNRNA-ACTIVATING PROTEIN COMPLEX SUBUNIT 1"/>
    <property type="match status" value="1"/>
</dbReference>
<dbReference type="GO" id="GO:0019185">
    <property type="term" value="C:snRNA-activating protein complex"/>
    <property type="evidence" value="ECO:0007669"/>
    <property type="project" value="TreeGrafter"/>
</dbReference>
<dbReference type="AlphaFoldDB" id="A0A2I0JZ34"/>
<dbReference type="PANTHER" id="PTHR15131">
    <property type="entry name" value="SMALL NUCLEAR RNA ACTIVATING COMPLEX, POLYPEPTIDE 1"/>
    <property type="match status" value="1"/>
</dbReference>
<feature type="region of interest" description="Disordered" evidence="1">
    <location>
        <begin position="383"/>
        <end position="421"/>
    </location>
</feature>
<protein>
    <submittedName>
        <fullName evidence="2">Uncharacterized protein</fullName>
    </submittedName>
</protein>
<feature type="compositionally biased region" description="Low complexity" evidence="1">
    <location>
        <begin position="31"/>
        <end position="41"/>
    </location>
</feature>